<evidence type="ECO:0000256" key="3">
    <source>
        <dbReference type="PROSITE-ProRule" id="PRU00023"/>
    </source>
</evidence>
<dbReference type="CTD" id="4792"/>
<dbReference type="InterPro" id="IPR051070">
    <property type="entry name" value="NF-kappa-B_inhibitor"/>
</dbReference>
<feature type="repeat" description="ANK" evidence="3">
    <location>
        <begin position="189"/>
        <end position="221"/>
    </location>
</feature>
<gene>
    <name evidence="5" type="primary">LOC116947230</name>
</gene>
<evidence type="ECO:0000313" key="4">
    <source>
        <dbReference type="Proteomes" id="UP001318040"/>
    </source>
</evidence>
<evidence type="ECO:0000313" key="5">
    <source>
        <dbReference type="RefSeq" id="XP_032818634.1"/>
    </source>
</evidence>
<dbReference type="InterPro" id="IPR002110">
    <property type="entry name" value="Ankyrin_rpt"/>
</dbReference>
<dbReference type="Proteomes" id="UP001318040">
    <property type="component" value="Chromosome 29"/>
</dbReference>
<dbReference type="SMART" id="SM00248">
    <property type="entry name" value="ANK"/>
    <property type="match status" value="6"/>
</dbReference>
<dbReference type="InterPro" id="IPR036770">
    <property type="entry name" value="Ankyrin_rpt-contain_sf"/>
</dbReference>
<sequence length="320" mass="34834">MSTSTMTSAWPFGRDPACQWGASHLGGDVKTSFGEMEQVDSGICSLSDEDMARMRNLSLHCGEMERCEYGEMSLPEDTDEDGDNLLHLAIIHEARHVAHELLRRDLQRRLLNATNHLMQTPLHLAIVTSQEELAAALATAGADIEAQDLAGNSPLHLACTLGAHGCLRVVTSAQNPRVLTRALCTPNYEGLTCLHTAVLRKDKEMVEYLLRIGANANDEDPRSGRTVLHAAVEMQDEGICETLVRHKANPNAAAWDGCTPLHVAAGLGHGKLAALLSRLGANQKARNLEGETPLDLARHNPSVLTMLQFDDIRINGELLH</sequence>
<keyword evidence="2 3" id="KW-0040">ANK repeat</keyword>
<dbReference type="PANTHER" id="PTHR46680:SF3">
    <property type="entry name" value="NF-KAPPA-B INHIBITOR CACTUS"/>
    <property type="match status" value="1"/>
</dbReference>
<protein>
    <submittedName>
        <fullName evidence="5">NF-kappa-B inhibitor alpha-like</fullName>
    </submittedName>
</protein>
<evidence type="ECO:0000256" key="2">
    <source>
        <dbReference type="ARBA" id="ARBA00023043"/>
    </source>
</evidence>
<dbReference type="Pfam" id="PF00023">
    <property type="entry name" value="Ank"/>
    <property type="match status" value="1"/>
</dbReference>
<dbReference type="Gene3D" id="1.25.40.20">
    <property type="entry name" value="Ankyrin repeat-containing domain"/>
    <property type="match status" value="1"/>
</dbReference>
<proteinExistence type="predicted"/>
<dbReference type="PROSITE" id="PS50297">
    <property type="entry name" value="ANK_REP_REGION"/>
    <property type="match status" value="3"/>
</dbReference>
<dbReference type="GO" id="GO:0071356">
    <property type="term" value="P:cellular response to tumor necrosis factor"/>
    <property type="evidence" value="ECO:0007669"/>
    <property type="project" value="TreeGrafter"/>
</dbReference>
<dbReference type="RefSeq" id="XP_032818634.1">
    <property type="nucleotide sequence ID" value="XM_032962743.1"/>
</dbReference>
<reference evidence="5" key="1">
    <citation type="submission" date="2025-08" db="UniProtKB">
        <authorList>
            <consortium name="RefSeq"/>
        </authorList>
    </citation>
    <scope>IDENTIFICATION</scope>
    <source>
        <tissue evidence="5">Sperm</tissue>
    </source>
</reference>
<dbReference type="Pfam" id="PF12796">
    <property type="entry name" value="Ank_2"/>
    <property type="match status" value="2"/>
</dbReference>
<keyword evidence="1" id="KW-0677">Repeat</keyword>
<dbReference type="AlphaFoldDB" id="A0AAJ7TIS2"/>
<keyword evidence="4" id="KW-1185">Reference proteome</keyword>
<feature type="repeat" description="ANK" evidence="3">
    <location>
        <begin position="117"/>
        <end position="149"/>
    </location>
</feature>
<organism evidence="4 5">
    <name type="scientific">Petromyzon marinus</name>
    <name type="common">Sea lamprey</name>
    <dbReference type="NCBI Taxonomy" id="7757"/>
    <lineage>
        <taxon>Eukaryota</taxon>
        <taxon>Metazoa</taxon>
        <taxon>Chordata</taxon>
        <taxon>Craniata</taxon>
        <taxon>Vertebrata</taxon>
        <taxon>Cyclostomata</taxon>
        <taxon>Hyperoartia</taxon>
        <taxon>Petromyzontiformes</taxon>
        <taxon>Petromyzontidae</taxon>
        <taxon>Petromyzon</taxon>
    </lineage>
</organism>
<dbReference type="PANTHER" id="PTHR46680">
    <property type="entry name" value="NF-KAPPA-B INHIBITOR ALPHA"/>
    <property type="match status" value="1"/>
</dbReference>
<dbReference type="PROSITE" id="PS50088">
    <property type="entry name" value="ANK_REPEAT"/>
    <property type="match status" value="3"/>
</dbReference>
<dbReference type="GO" id="GO:0051059">
    <property type="term" value="F:NF-kappaB binding"/>
    <property type="evidence" value="ECO:0007669"/>
    <property type="project" value="TreeGrafter"/>
</dbReference>
<feature type="repeat" description="ANK" evidence="3">
    <location>
        <begin position="256"/>
        <end position="288"/>
    </location>
</feature>
<dbReference type="KEGG" id="pmrn:116947230"/>
<evidence type="ECO:0000256" key="1">
    <source>
        <dbReference type="ARBA" id="ARBA00022737"/>
    </source>
</evidence>
<accession>A0AAJ7TIS2</accession>
<dbReference type="SUPFAM" id="SSF48403">
    <property type="entry name" value="Ankyrin repeat"/>
    <property type="match status" value="1"/>
</dbReference>
<name>A0AAJ7TIS2_PETMA</name>
<dbReference type="GO" id="GO:0005829">
    <property type="term" value="C:cytosol"/>
    <property type="evidence" value="ECO:0007669"/>
    <property type="project" value="TreeGrafter"/>
</dbReference>